<dbReference type="Pfam" id="PF00293">
    <property type="entry name" value="NUDIX"/>
    <property type="match status" value="1"/>
</dbReference>
<dbReference type="InterPro" id="IPR000086">
    <property type="entry name" value="NUDIX_hydrolase_dom"/>
</dbReference>
<keyword evidence="7 15" id="KW-0378">Hydrolase</keyword>
<dbReference type="GO" id="GO:0008270">
    <property type="term" value="F:zinc ion binding"/>
    <property type="evidence" value="ECO:0007669"/>
    <property type="project" value="UniProtKB-KW"/>
</dbReference>
<dbReference type="InterPro" id="IPR050241">
    <property type="entry name" value="NAD-cap_RNA_hydrolase_NudC"/>
</dbReference>
<evidence type="ECO:0000256" key="6">
    <source>
        <dbReference type="ARBA" id="ARBA00022771"/>
    </source>
</evidence>
<dbReference type="InterPro" id="IPR036443">
    <property type="entry name" value="Znf_RanBP2_sf"/>
</dbReference>
<dbReference type="SMART" id="SM00547">
    <property type="entry name" value="ZnF_RBZ"/>
    <property type="match status" value="3"/>
</dbReference>
<evidence type="ECO:0000259" key="13">
    <source>
        <dbReference type="PROSITE" id="PS50199"/>
    </source>
</evidence>
<keyword evidence="5" id="KW-0479">Metal-binding</keyword>
<dbReference type="InterPro" id="IPR049734">
    <property type="entry name" value="NudC-like_C"/>
</dbReference>
<dbReference type="PROSITE" id="PS50199">
    <property type="entry name" value="ZF_RANBP2_2"/>
    <property type="match status" value="3"/>
</dbReference>
<evidence type="ECO:0000256" key="3">
    <source>
        <dbReference type="ARBA" id="ARBA00009595"/>
    </source>
</evidence>
<accession>A0A7J0E333</accession>
<dbReference type="EC" id="3.6.1.22" evidence="4"/>
<evidence type="ECO:0000256" key="12">
    <source>
        <dbReference type="PROSITE-ProRule" id="PRU00322"/>
    </source>
</evidence>
<name>A0A7J0E333_9ERIC</name>
<comment type="catalytic activity">
    <reaction evidence="11">
        <text>a 5'-end NAD(+)-phospho-ribonucleoside in mRNA + H2O = a 5'-end phospho-adenosine-phospho-ribonucleoside in mRNA + beta-nicotinamide D-ribonucleotide + 2 H(+)</text>
        <dbReference type="Rhea" id="RHEA:60876"/>
        <dbReference type="Rhea" id="RHEA-COMP:15698"/>
        <dbReference type="Rhea" id="RHEA-COMP:15719"/>
        <dbReference type="ChEBI" id="CHEBI:14649"/>
        <dbReference type="ChEBI" id="CHEBI:15377"/>
        <dbReference type="ChEBI" id="CHEBI:15378"/>
        <dbReference type="ChEBI" id="CHEBI:144029"/>
        <dbReference type="ChEBI" id="CHEBI:144051"/>
    </reaction>
    <physiologicalReaction direction="left-to-right" evidence="11">
        <dbReference type="Rhea" id="RHEA:60877"/>
    </physiologicalReaction>
</comment>
<comment type="cofactor">
    <cofactor evidence="1">
        <name>Mg(2+)</name>
        <dbReference type="ChEBI" id="CHEBI:18420"/>
    </cofactor>
</comment>
<dbReference type="SUPFAM" id="SSF55811">
    <property type="entry name" value="Nudix"/>
    <property type="match status" value="1"/>
</dbReference>
<keyword evidence="9" id="KW-0460">Magnesium</keyword>
<comment type="caution">
    <text evidence="15">The sequence shown here is derived from an EMBL/GenBank/DDBJ whole genome shotgun (WGS) entry which is preliminary data.</text>
</comment>
<keyword evidence="6 12" id="KW-0863">Zinc-finger</keyword>
<dbReference type="PROSITE" id="PS01358">
    <property type="entry name" value="ZF_RANBP2_1"/>
    <property type="match status" value="3"/>
</dbReference>
<dbReference type="OrthoDB" id="10249612at2759"/>
<gene>
    <name evidence="15" type="ORF">Acr_01g0007300</name>
</gene>
<reference evidence="15 16" key="1">
    <citation type="submission" date="2019-07" db="EMBL/GenBank/DDBJ databases">
        <title>De Novo Assembly of kiwifruit Actinidia rufa.</title>
        <authorList>
            <person name="Sugita-Konishi S."/>
            <person name="Sato K."/>
            <person name="Mori E."/>
            <person name="Abe Y."/>
            <person name="Kisaki G."/>
            <person name="Hamano K."/>
            <person name="Suezawa K."/>
            <person name="Otani M."/>
            <person name="Fukuda T."/>
            <person name="Manabe T."/>
            <person name="Gomi K."/>
            <person name="Tabuchi M."/>
            <person name="Akimitsu K."/>
            <person name="Kataoka I."/>
        </authorList>
    </citation>
    <scope>NUCLEOTIDE SEQUENCE [LARGE SCALE GENOMIC DNA]</scope>
    <source>
        <strain evidence="16">cv. Fuchu</strain>
    </source>
</reference>
<dbReference type="GO" id="GO:0006742">
    <property type="term" value="P:NADP+ catabolic process"/>
    <property type="evidence" value="ECO:0007669"/>
    <property type="project" value="TreeGrafter"/>
</dbReference>
<sequence length="493" mass="55003">MSREGGDWMCSLCQHLNFKKRDVCQRCQCPKFGVGTNVSRTEVDLAGDWYCNAMNCGAHNYASRTSCYKCGTPYGFYSGGVVVEGGLPGWKSGDWICTRLGCGVHNYACRVECFKCKTPRDFGQIQDLSSPNFRVLPFRKGRPLAGSNGGDLGPKWHLGWLHLGDCKVFLENSGVNLGEESWIFLGSKPEEDVIYWAIDMSEANSLVGELGSRQFCFFLELRTLMVATDWSDERAMGDLAVAGHNGITIPISVDIVEKKTIPMEAGKRRQCSSELCKKRIYPRVDPPGESLEEAVRRETWEETGIEVGEVIYHSSQPWPDILFFTVNFALSRWICVNFEILKTITFILTAIRALAFSPSQSDLDDDVGPNSMPCQLMVGFFAYAKSLEINVDKEELEDAQWHSREDVKKALSFAEYKKAQQTVAAKVDQMCKGVEKAQNLTADFNVESGELATMFIPGPFAIAHHLISSWVFQDGFNGVETHMKQPSGSLSNL</sequence>
<keyword evidence="16" id="KW-1185">Reference proteome</keyword>
<feature type="domain" description="RanBP2-type" evidence="13">
    <location>
        <begin position="91"/>
        <end position="122"/>
    </location>
</feature>
<organism evidence="15 16">
    <name type="scientific">Actinidia rufa</name>
    <dbReference type="NCBI Taxonomy" id="165716"/>
    <lineage>
        <taxon>Eukaryota</taxon>
        <taxon>Viridiplantae</taxon>
        <taxon>Streptophyta</taxon>
        <taxon>Embryophyta</taxon>
        <taxon>Tracheophyta</taxon>
        <taxon>Spermatophyta</taxon>
        <taxon>Magnoliopsida</taxon>
        <taxon>eudicotyledons</taxon>
        <taxon>Gunneridae</taxon>
        <taxon>Pentapetalae</taxon>
        <taxon>asterids</taxon>
        <taxon>Ericales</taxon>
        <taxon>Actinidiaceae</taxon>
        <taxon>Actinidia</taxon>
    </lineage>
</organism>
<evidence type="ECO:0000313" key="16">
    <source>
        <dbReference type="Proteomes" id="UP000585474"/>
    </source>
</evidence>
<comment type="similarity">
    <text evidence="3">Belongs to the Nudix hydrolase family. NudC subfamily.</text>
</comment>
<feature type="domain" description="RanBP2-type" evidence="13">
    <location>
        <begin position="45"/>
        <end position="76"/>
    </location>
</feature>
<feature type="domain" description="RanBP2-type" evidence="13">
    <location>
        <begin position="3"/>
        <end position="33"/>
    </location>
</feature>
<keyword evidence="10" id="KW-0520">NAD</keyword>
<protein>
    <recommendedName>
        <fullName evidence="4">NAD(+) diphosphatase</fullName>
        <ecNumber evidence="4">3.6.1.22</ecNumber>
    </recommendedName>
</protein>
<proteinExistence type="inferred from homology"/>
<dbReference type="Proteomes" id="UP000585474">
    <property type="component" value="Unassembled WGS sequence"/>
</dbReference>
<evidence type="ECO:0000256" key="9">
    <source>
        <dbReference type="ARBA" id="ARBA00022842"/>
    </source>
</evidence>
<evidence type="ECO:0000256" key="2">
    <source>
        <dbReference type="ARBA" id="ARBA00001947"/>
    </source>
</evidence>
<dbReference type="Gene3D" id="4.10.1060.10">
    <property type="entry name" value="Zinc finger, RanBP2-type"/>
    <property type="match status" value="3"/>
</dbReference>
<dbReference type="AlphaFoldDB" id="A0A7J0E333"/>
<evidence type="ECO:0000313" key="15">
    <source>
        <dbReference type="EMBL" id="GFY80921.1"/>
    </source>
</evidence>
<dbReference type="GO" id="GO:0005777">
    <property type="term" value="C:peroxisome"/>
    <property type="evidence" value="ECO:0007669"/>
    <property type="project" value="TreeGrafter"/>
</dbReference>
<dbReference type="EMBL" id="BJWL01000001">
    <property type="protein sequence ID" value="GFY80921.1"/>
    <property type="molecule type" value="Genomic_DNA"/>
</dbReference>
<dbReference type="InterPro" id="IPR015797">
    <property type="entry name" value="NUDIX_hydrolase-like_dom_sf"/>
</dbReference>
<evidence type="ECO:0000256" key="1">
    <source>
        <dbReference type="ARBA" id="ARBA00001946"/>
    </source>
</evidence>
<evidence type="ECO:0000256" key="4">
    <source>
        <dbReference type="ARBA" id="ARBA00012381"/>
    </source>
</evidence>
<dbReference type="SUPFAM" id="SSF90209">
    <property type="entry name" value="Ran binding protein zinc finger-like"/>
    <property type="match status" value="3"/>
</dbReference>
<dbReference type="Gene3D" id="3.90.79.10">
    <property type="entry name" value="Nucleoside Triphosphate Pyrophosphohydrolase"/>
    <property type="match status" value="1"/>
</dbReference>
<dbReference type="PANTHER" id="PTHR42904:SF6">
    <property type="entry name" value="NAD-CAPPED RNA HYDROLASE NUDT12"/>
    <property type="match status" value="1"/>
</dbReference>
<dbReference type="GO" id="GO:0035529">
    <property type="term" value="F:NADH pyrophosphatase activity"/>
    <property type="evidence" value="ECO:0007669"/>
    <property type="project" value="TreeGrafter"/>
</dbReference>
<evidence type="ECO:0000259" key="14">
    <source>
        <dbReference type="PROSITE" id="PS51462"/>
    </source>
</evidence>
<dbReference type="PROSITE" id="PS51462">
    <property type="entry name" value="NUDIX"/>
    <property type="match status" value="1"/>
</dbReference>
<evidence type="ECO:0000256" key="5">
    <source>
        <dbReference type="ARBA" id="ARBA00022723"/>
    </source>
</evidence>
<evidence type="ECO:0000256" key="10">
    <source>
        <dbReference type="ARBA" id="ARBA00023027"/>
    </source>
</evidence>
<dbReference type="InterPro" id="IPR001876">
    <property type="entry name" value="Znf_RanBP2"/>
</dbReference>
<dbReference type="PANTHER" id="PTHR42904">
    <property type="entry name" value="NUDIX HYDROLASE, NUDC SUBFAMILY"/>
    <property type="match status" value="1"/>
</dbReference>
<dbReference type="Pfam" id="PF00641">
    <property type="entry name" value="Zn_ribbon_RanBP"/>
    <property type="match status" value="2"/>
</dbReference>
<keyword evidence="8" id="KW-0862">Zinc</keyword>
<evidence type="ECO:0000256" key="7">
    <source>
        <dbReference type="ARBA" id="ARBA00022801"/>
    </source>
</evidence>
<comment type="cofactor">
    <cofactor evidence="2">
        <name>Zn(2+)</name>
        <dbReference type="ChEBI" id="CHEBI:29105"/>
    </cofactor>
</comment>
<dbReference type="GO" id="GO:0019677">
    <property type="term" value="P:NAD+ catabolic process"/>
    <property type="evidence" value="ECO:0007669"/>
    <property type="project" value="TreeGrafter"/>
</dbReference>
<evidence type="ECO:0000256" key="11">
    <source>
        <dbReference type="ARBA" id="ARBA00023679"/>
    </source>
</evidence>
<evidence type="ECO:0000256" key="8">
    <source>
        <dbReference type="ARBA" id="ARBA00022833"/>
    </source>
</evidence>
<feature type="domain" description="Nudix hydrolase" evidence="14">
    <location>
        <begin position="246"/>
        <end position="424"/>
    </location>
</feature>
<dbReference type="CDD" id="cd03429">
    <property type="entry name" value="NUDIX_NADH_pyrophosphatase_Nudt13"/>
    <property type="match status" value="1"/>
</dbReference>
<dbReference type="GO" id="GO:0005829">
    <property type="term" value="C:cytosol"/>
    <property type="evidence" value="ECO:0007669"/>
    <property type="project" value="TreeGrafter"/>
</dbReference>